<evidence type="ECO:0000313" key="2">
    <source>
        <dbReference type="Proteomes" id="UP000560658"/>
    </source>
</evidence>
<keyword evidence="2" id="KW-1185">Reference proteome</keyword>
<comment type="caution">
    <text evidence="1">The sequence shown here is derived from an EMBL/GenBank/DDBJ whole genome shotgun (WGS) entry which is preliminary data.</text>
</comment>
<accession>A0A840CZX8</accession>
<evidence type="ECO:0000313" key="1">
    <source>
        <dbReference type="EMBL" id="MBB4045737.1"/>
    </source>
</evidence>
<reference evidence="1" key="1">
    <citation type="submission" date="2020-08" db="EMBL/GenBank/DDBJ databases">
        <title>Genomic Encyclopedia of Type Strains, Phase IV (KMG-IV): sequencing the most valuable type-strain genomes for metagenomic binning, comparative biology and taxonomic classification.</title>
        <authorList>
            <person name="Goeker M."/>
        </authorList>
    </citation>
    <scope>NUCLEOTIDE SEQUENCE [LARGE SCALE GENOMIC DNA]</scope>
    <source>
        <strain evidence="1">DSM 105720</strain>
    </source>
</reference>
<protein>
    <submittedName>
        <fullName evidence="1">Uncharacterized protein</fullName>
    </submittedName>
</protein>
<dbReference type="AlphaFoldDB" id="A0A840CZX8"/>
<gene>
    <name evidence="1" type="ORF">GGR06_003559</name>
</gene>
<proteinExistence type="predicted"/>
<dbReference type="Proteomes" id="UP000560658">
    <property type="component" value="Unassembled WGS sequence"/>
</dbReference>
<name>A0A840CZX8_9BACE</name>
<dbReference type="EMBL" id="JACIER010000018">
    <property type="protein sequence ID" value="MBB4045737.1"/>
    <property type="molecule type" value="Genomic_DNA"/>
</dbReference>
<organism evidence="1 2">
    <name type="scientific">Bacteroides reticulotermitis</name>
    <dbReference type="NCBI Taxonomy" id="1133319"/>
    <lineage>
        <taxon>Bacteria</taxon>
        <taxon>Pseudomonadati</taxon>
        <taxon>Bacteroidota</taxon>
        <taxon>Bacteroidia</taxon>
        <taxon>Bacteroidales</taxon>
        <taxon>Bacteroidaceae</taxon>
        <taxon>Bacteroides</taxon>
    </lineage>
</organism>
<sequence>MKPVEIQSFQRVFFYTRHAGLRRFEHLDIFHPVVFPKSLKKATKIILFHLFTIICAVHFQGQEYTFAYLLECRTKGFEKL</sequence>